<evidence type="ECO:0000313" key="16">
    <source>
        <dbReference type="Proteomes" id="UP000681027"/>
    </source>
</evidence>
<evidence type="ECO:0000256" key="11">
    <source>
        <dbReference type="ARBA" id="ARBA00023136"/>
    </source>
</evidence>
<evidence type="ECO:0000256" key="10">
    <source>
        <dbReference type="ARBA" id="ARBA00023012"/>
    </source>
</evidence>
<evidence type="ECO:0000256" key="1">
    <source>
        <dbReference type="ARBA" id="ARBA00000085"/>
    </source>
</evidence>
<keyword evidence="9" id="KW-0067">ATP-binding</keyword>
<evidence type="ECO:0000256" key="5">
    <source>
        <dbReference type="ARBA" id="ARBA00022553"/>
    </source>
</evidence>
<sequence length="542" mass="61779">MKDYIDNLPISRKVLFFSFYISLILVVSTAGIILILQTKQMEQQLRYRVGELSSLWSTTFDAEEIMKMKDNKDPDHPAYKNINERISLVNEKAPYMDSFLLTPEVTSENTIYILATSKSYEKLGMEPFTYYRAEEEFLEGFKEALSTKDIASSRLYYRKSGLWISSFAPIKDNNDNIVGVLSFDINAGIIREYQKDISVYLIGIFLIIMVLGYFVLRKGLKNVFAPINEIITGFNEVSNGNFNVKLKFTNQSDLGVLSERFNNMTNQLSLLFDRLSATSKQFGTMNRSGVSMHRFEVAIDEMEQILQRSKIQRELQRAEKMNAIGQLAASVAHEIRNPMTVVKGFLQIFLAKDQMSDEERMYIRLMIEEMNRAETIINDYLSLAKPDLEQTEKVDGAEMASKVLDLINSYAMMSKNITLVHDLHEGVIINGNISEIKQVLINILKNGIEAMKDGGTLSIFVYKEDTFGVFKISDTGIGMSSEELERLGTAFYSLKEKGTGIGMMVCYQIIDRMKGKIVVQSQKGKGTTFKIYIPLIEEEMER</sequence>
<reference evidence="15 16" key="1">
    <citation type="submission" date="2021-05" db="EMBL/GenBank/DDBJ databases">
        <title>Novel Bacillus species.</title>
        <authorList>
            <person name="Liu G."/>
        </authorList>
    </citation>
    <scope>NUCLEOTIDE SEQUENCE [LARGE SCALE GENOMIC DNA]</scope>
    <source>
        <strain evidence="15 16">FJAT-49705</strain>
    </source>
</reference>
<dbReference type="InterPro" id="IPR003660">
    <property type="entry name" value="HAMP_dom"/>
</dbReference>
<dbReference type="PANTHER" id="PTHR43065">
    <property type="entry name" value="SENSOR HISTIDINE KINASE"/>
    <property type="match status" value="1"/>
</dbReference>
<dbReference type="CDD" id="cd00082">
    <property type="entry name" value="HisKA"/>
    <property type="match status" value="1"/>
</dbReference>
<dbReference type="Pfam" id="PF02518">
    <property type="entry name" value="HATPase_c"/>
    <property type="match status" value="1"/>
</dbReference>
<accession>A0ABS5NU27</accession>
<dbReference type="InterPro" id="IPR004358">
    <property type="entry name" value="Sig_transdc_His_kin-like_C"/>
</dbReference>
<evidence type="ECO:0000259" key="14">
    <source>
        <dbReference type="PROSITE" id="PS50885"/>
    </source>
</evidence>
<keyword evidence="16" id="KW-1185">Reference proteome</keyword>
<comment type="caution">
    <text evidence="15">The sequence shown here is derived from an EMBL/GenBank/DDBJ whole genome shotgun (WGS) entry which is preliminary data.</text>
</comment>
<dbReference type="PRINTS" id="PR00344">
    <property type="entry name" value="BCTRLSENSOR"/>
</dbReference>
<dbReference type="PROSITE" id="PS50109">
    <property type="entry name" value="HIS_KIN"/>
    <property type="match status" value="1"/>
</dbReference>
<evidence type="ECO:0000256" key="6">
    <source>
        <dbReference type="ARBA" id="ARBA00022679"/>
    </source>
</evidence>
<feature type="transmembrane region" description="Helical" evidence="12">
    <location>
        <begin position="197"/>
        <end position="216"/>
    </location>
</feature>
<evidence type="ECO:0000259" key="13">
    <source>
        <dbReference type="PROSITE" id="PS50109"/>
    </source>
</evidence>
<dbReference type="SMART" id="SM00387">
    <property type="entry name" value="HATPase_c"/>
    <property type="match status" value="1"/>
</dbReference>
<evidence type="ECO:0000256" key="8">
    <source>
        <dbReference type="ARBA" id="ARBA00022777"/>
    </source>
</evidence>
<dbReference type="RefSeq" id="WP_213102391.1">
    <property type="nucleotide sequence ID" value="NZ_JAGYPM010000003.1"/>
</dbReference>
<gene>
    <name evidence="15" type="ORF">KHA94_12040</name>
</gene>
<dbReference type="InterPro" id="IPR036097">
    <property type="entry name" value="HisK_dim/P_sf"/>
</dbReference>
<dbReference type="CDD" id="cd06225">
    <property type="entry name" value="HAMP"/>
    <property type="match status" value="1"/>
</dbReference>
<dbReference type="SUPFAM" id="SSF55874">
    <property type="entry name" value="ATPase domain of HSP90 chaperone/DNA topoisomerase II/histidine kinase"/>
    <property type="match status" value="1"/>
</dbReference>
<dbReference type="Gene3D" id="6.10.340.10">
    <property type="match status" value="1"/>
</dbReference>
<dbReference type="Proteomes" id="UP000681027">
    <property type="component" value="Unassembled WGS sequence"/>
</dbReference>
<keyword evidence="7" id="KW-0547">Nucleotide-binding</keyword>
<evidence type="ECO:0000313" key="15">
    <source>
        <dbReference type="EMBL" id="MBS4190913.1"/>
    </source>
</evidence>
<keyword evidence="11 12" id="KW-0472">Membrane</keyword>
<dbReference type="Gene3D" id="1.10.287.130">
    <property type="match status" value="1"/>
</dbReference>
<dbReference type="EMBL" id="JAGYPM010000003">
    <property type="protein sequence ID" value="MBS4190913.1"/>
    <property type="molecule type" value="Genomic_DNA"/>
</dbReference>
<keyword evidence="8 15" id="KW-0418">Kinase</keyword>
<dbReference type="InterPro" id="IPR003594">
    <property type="entry name" value="HATPase_dom"/>
</dbReference>
<dbReference type="Pfam" id="PF00512">
    <property type="entry name" value="HisKA"/>
    <property type="match status" value="1"/>
</dbReference>
<dbReference type="GO" id="GO:0016301">
    <property type="term" value="F:kinase activity"/>
    <property type="evidence" value="ECO:0007669"/>
    <property type="project" value="UniProtKB-KW"/>
</dbReference>
<evidence type="ECO:0000256" key="7">
    <source>
        <dbReference type="ARBA" id="ARBA00022741"/>
    </source>
</evidence>
<evidence type="ECO:0000256" key="12">
    <source>
        <dbReference type="SAM" id="Phobius"/>
    </source>
</evidence>
<keyword evidence="12" id="KW-1133">Transmembrane helix</keyword>
<dbReference type="InterPro" id="IPR036890">
    <property type="entry name" value="HATPase_C_sf"/>
</dbReference>
<keyword evidence="6" id="KW-0808">Transferase</keyword>
<dbReference type="Gene3D" id="3.30.565.10">
    <property type="entry name" value="Histidine kinase-like ATPase, C-terminal domain"/>
    <property type="match status" value="1"/>
</dbReference>
<dbReference type="SUPFAM" id="SSF158472">
    <property type="entry name" value="HAMP domain-like"/>
    <property type="match status" value="1"/>
</dbReference>
<dbReference type="EC" id="2.7.13.3" evidence="3"/>
<feature type="transmembrane region" description="Helical" evidence="12">
    <location>
        <begin position="14"/>
        <end position="36"/>
    </location>
</feature>
<dbReference type="SMART" id="SM00388">
    <property type="entry name" value="HisKA"/>
    <property type="match status" value="1"/>
</dbReference>
<keyword evidence="4" id="KW-1003">Cell membrane</keyword>
<dbReference type="PANTHER" id="PTHR43065:SF46">
    <property type="entry name" value="C4-DICARBOXYLATE TRANSPORT SENSOR PROTEIN DCTB"/>
    <property type="match status" value="1"/>
</dbReference>
<dbReference type="SMART" id="SM00304">
    <property type="entry name" value="HAMP"/>
    <property type="match status" value="1"/>
</dbReference>
<dbReference type="PROSITE" id="PS50885">
    <property type="entry name" value="HAMP"/>
    <property type="match status" value="1"/>
</dbReference>
<evidence type="ECO:0000256" key="4">
    <source>
        <dbReference type="ARBA" id="ARBA00022475"/>
    </source>
</evidence>
<evidence type="ECO:0000256" key="9">
    <source>
        <dbReference type="ARBA" id="ARBA00022840"/>
    </source>
</evidence>
<dbReference type="InterPro" id="IPR005467">
    <property type="entry name" value="His_kinase_dom"/>
</dbReference>
<name>A0ABS5NU27_9BACI</name>
<evidence type="ECO:0000256" key="2">
    <source>
        <dbReference type="ARBA" id="ARBA00004651"/>
    </source>
</evidence>
<comment type="subcellular location">
    <subcellularLocation>
        <location evidence="2">Cell membrane</location>
        <topology evidence="2">Multi-pass membrane protein</topology>
    </subcellularLocation>
</comment>
<keyword evidence="12" id="KW-0812">Transmembrane</keyword>
<feature type="domain" description="Histidine kinase" evidence="13">
    <location>
        <begin position="330"/>
        <end position="537"/>
    </location>
</feature>
<dbReference type="SUPFAM" id="SSF47384">
    <property type="entry name" value="Homodimeric domain of signal transducing histidine kinase"/>
    <property type="match status" value="1"/>
</dbReference>
<keyword evidence="5" id="KW-0597">Phosphoprotein</keyword>
<protein>
    <recommendedName>
        <fullName evidence="3">histidine kinase</fullName>
        <ecNumber evidence="3">2.7.13.3</ecNumber>
    </recommendedName>
</protein>
<dbReference type="InterPro" id="IPR003661">
    <property type="entry name" value="HisK_dim/P_dom"/>
</dbReference>
<dbReference type="Pfam" id="PF00672">
    <property type="entry name" value="HAMP"/>
    <property type="match status" value="1"/>
</dbReference>
<evidence type="ECO:0000256" key="3">
    <source>
        <dbReference type="ARBA" id="ARBA00012438"/>
    </source>
</evidence>
<organism evidence="15 16">
    <name type="scientific">Cytobacillus citreus</name>
    <dbReference type="NCBI Taxonomy" id="2833586"/>
    <lineage>
        <taxon>Bacteria</taxon>
        <taxon>Bacillati</taxon>
        <taxon>Bacillota</taxon>
        <taxon>Bacilli</taxon>
        <taxon>Bacillales</taxon>
        <taxon>Bacillaceae</taxon>
        <taxon>Cytobacillus</taxon>
    </lineage>
</organism>
<keyword evidence="10" id="KW-0902">Two-component regulatory system</keyword>
<feature type="domain" description="HAMP" evidence="14">
    <location>
        <begin position="221"/>
        <end position="273"/>
    </location>
</feature>
<comment type="catalytic activity">
    <reaction evidence="1">
        <text>ATP + protein L-histidine = ADP + protein N-phospho-L-histidine.</text>
        <dbReference type="EC" id="2.7.13.3"/>
    </reaction>
</comment>
<proteinExistence type="predicted"/>